<evidence type="ECO:0000313" key="2">
    <source>
        <dbReference type="EMBL" id="SVC09958.1"/>
    </source>
</evidence>
<gene>
    <name evidence="2" type="ORF">METZ01_LOCUS262812</name>
</gene>
<evidence type="ECO:0008006" key="3">
    <source>
        <dbReference type="Google" id="ProtNLM"/>
    </source>
</evidence>
<dbReference type="AlphaFoldDB" id="A0A382JDZ5"/>
<protein>
    <recommendedName>
        <fullName evidence="3">NAD-dependent epimerase/dehydratase domain-containing protein</fullName>
    </recommendedName>
</protein>
<dbReference type="Gene3D" id="3.40.50.720">
    <property type="entry name" value="NAD(P)-binding Rossmann-like Domain"/>
    <property type="match status" value="1"/>
</dbReference>
<dbReference type="InterPro" id="IPR002347">
    <property type="entry name" value="SDR_fam"/>
</dbReference>
<dbReference type="EMBL" id="UINC01073510">
    <property type="protein sequence ID" value="SVC09958.1"/>
    <property type="molecule type" value="Genomic_DNA"/>
</dbReference>
<name>A0A382JDZ5_9ZZZZ</name>
<sequence>MKEITITGSEGLIGSTLCKYFEKQKRSVNKLDLKFGHDLTDESFVKKWFKNNPTKYLVNCFALNDHIDKKKRKSSLYDFSLDQFSNYLETNVTALFSVCKEFAKNNKAGSIVNFSSTYGLVSPNPKLYEESQKNIAYCVSKGAVINLTKYLAVHLAPNIKVNCVVPGGIKFNQNRKFVSNYSKLTPMKRMMKKTELNGLINYLCSENSAYVTGATLVCDGGYTVL</sequence>
<dbReference type="Pfam" id="PF13561">
    <property type="entry name" value="adh_short_C2"/>
    <property type="match status" value="1"/>
</dbReference>
<dbReference type="PRINTS" id="PR00081">
    <property type="entry name" value="GDHRDH"/>
</dbReference>
<dbReference type="SUPFAM" id="SSF51735">
    <property type="entry name" value="NAD(P)-binding Rossmann-fold domains"/>
    <property type="match status" value="1"/>
</dbReference>
<organism evidence="2">
    <name type="scientific">marine metagenome</name>
    <dbReference type="NCBI Taxonomy" id="408172"/>
    <lineage>
        <taxon>unclassified sequences</taxon>
        <taxon>metagenomes</taxon>
        <taxon>ecological metagenomes</taxon>
    </lineage>
</organism>
<dbReference type="InterPro" id="IPR036291">
    <property type="entry name" value="NAD(P)-bd_dom_sf"/>
</dbReference>
<evidence type="ECO:0000256" key="1">
    <source>
        <dbReference type="ARBA" id="ARBA00006484"/>
    </source>
</evidence>
<dbReference type="GO" id="GO:0016616">
    <property type="term" value="F:oxidoreductase activity, acting on the CH-OH group of donors, NAD or NADP as acceptor"/>
    <property type="evidence" value="ECO:0007669"/>
    <property type="project" value="TreeGrafter"/>
</dbReference>
<proteinExistence type="inferred from homology"/>
<reference evidence="2" key="1">
    <citation type="submission" date="2018-05" db="EMBL/GenBank/DDBJ databases">
        <authorList>
            <person name="Lanie J.A."/>
            <person name="Ng W.-L."/>
            <person name="Kazmierczak K.M."/>
            <person name="Andrzejewski T.M."/>
            <person name="Davidsen T.M."/>
            <person name="Wayne K.J."/>
            <person name="Tettelin H."/>
            <person name="Glass J.I."/>
            <person name="Rusch D."/>
            <person name="Podicherti R."/>
            <person name="Tsui H.-C.T."/>
            <person name="Winkler M.E."/>
        </authorList>
    </citation>
    <scope>NUCLEOTIDE SEQUENCE</scope>
</reference>
<comment type="similarity">
    <text evidence="1">Belongs to the short-chain dehydrogenases/reductases (SDR) family.</text>
</comment>
<dbReference type="PANTHER" id="PTHR42760">
    <property type="entry name" value="SHORT-CHAIN DEHYDROGENASES/REDUCTASES FAMILY MEMBER"/>
    <property type="match status" value="1"/>
</dbReference>
<accession>A0A382JDZ5</accession>